<keyword evidence="10" id="KW-0732">Signal</keyword>
<dbReference type="Pfam" id="PF01432">
    <property type="entry name" value="Peptidase_M3"/>
    <property type="match status" value="1"/>
</dbReference>
<evidence type="ECO:0000313" key="14">
    <source>
        <dbReference type="Proteomes" id="UP000663814"/>
    </source>
</evidence>
<evidence type="ECO:0000256" key="2">
    <source>
        <dbReference type="ARBA" id="ARBA00022670"/>
    </source>
</evidence>
<accession>A0ABS7XBX8</accession>
<protein>
    <recommendedName>
        <fullName evidence="8">oligopeptidase A</fullName>
        <ecNumber evidence="8">3.4.24.70</ecNumber>
    </recommendedName>
</protein>
<feature type="domain" description="Peptidase M3A/M3B catalytic" evidence="11">
    <location>
        <begin position="269"/>
        <end position="719"/>
    </location>
</feature>
<dbReference type="Gene3D" id="3.40.390.10">
    <property type="entry name" value="Collagenase (Catalytic Domain)"/>
    <property type="match status" value="1"/>
</dbReference>
<evidence type="ECO:0000256" key="5">
    <source>
        <dbReference type="ARBA" id="ARBA00022833"/>
    </source>
</evidence>
<dbReference type="InterPro" id="IPR024079">
    <property type="entry name" value="MetalloPept_cat_dom_sf"/>
</dbReference>
<reference evidence="13 14" key="1">
    <citation type="submission" date="2021-08" db="EMBL/GenBank/DDBJ databases">
        <title>Rheinheimera aquimaris sp. nov., isolated from seawater of the East Sea in Korea.</title>
        <authorList>
            <person name="Kim K.H."/>
            <person name="Wenting R."/>
            <person name="Kim K.R."/>
            <person name="Jeon C.O."/>
        </authorList>
    </citation>
    <scope>NUCLEOTIDE SEQUENCE [LARGE SCALE GENOMIC DNA]</scope>
    <source>
        <strain evidence="13 14">MA-13</strain>
    </source>
</reference>
<comment type="cofactor">
    <cofactor evidence="9">
        <name>Zn(2+)</name>
        <dbReference type="ChEBI" id="CHEBI:29105"/>
    </cofactor>
    <text evidence="9">Binds 1 zinc ion.</text>
</comment>
<dbReference type="Proteomes" id="UP000663814">
    <property type="component" value="Unassembled WGS sequence"/>
</dbReference>
<dbReference type="PROSITE" id="PS51257">
    <property type="entry name" value="PROKAR_LIPOPROTEIN"/>
    <property type="match status" value="1"/>
</dbReference>
<proteinExistence type="inferred from homology"/>
<keyword evidence="3 9" id="KW-0479">Metal-binding</keyword>
<evidence type="ECO:0000256" key="8">
    <source>
        <dbReference type="ARBA" id="ARBA00026100"/>
    </source>
</evidence>
<comment type="similarity">
    <text evidence="1 9">Belongs to the peptidase M3 family.</text>
</comment>
<evidence type="ECO:0000256" key="10">
    <source>
        <dbReference type="SAM" id="SignalP"/>
    </source>
</evidence>
<evidence type="ECO:0000256" key="9">
    <source>
        <dbReference type="RuleBase" id="RU003435"/>
    </source>
</evidence>
<keyword evidence="6 9" id="KW-0482">Metalloprotease</keyword>
<dbReference type="PANTHER" id="PTHR43660:SF1">
    <property type="entry name" value="DIPEPTIDYL CARBOXYPEPTIDASE"/>
    <property type="match status" value="1"/>
</dbReference>
<keyword evidence="14" id="KW-1185">Reference proteome</keyword>
<feature type="signal peptide" evidence="10">
    <location>
        <begin position="1"/>
        <end position="27"/>
    </location>
</feature>
<gene>
    <name evidence="13" type="ORF">I4W93_013815</name>
</gene>
<dbReference type="Gene3D" id="1.20.1050.40">
    <property type="entry name" value="Endopeptidase. Chain P, domain 1"/>
    <property type="match status" value="1"/>
</dbReference>
<dbReference type="InterPro" id="IPR045666">
    <property type="entry name" value="OpdA_N"/>
</dbReference>
<dbReference type="EMBL" id="JAERPS020000005">
    <property type="protein sequence ID" value="MBZ9612674.1"/>
    <property type="molecule type" value="Genomic_DNA"/>
</dbReference>
<evidence type="ECO:0000256" key="1">
    <source>
        <dbReference type="ARBA" id="ARBA00006040"/>
    </source>
</evidence>
<evidence type="ECO:0000256" key="6">
    <source>
        <dbReference type="ARBA" id="ARBA00023049"/>
    </source>
</evidence>
<sequence length="727" mass="81169">MKSIPLWLGTALVSVSLLGCNDTSAPAAQNNQTTSAQASAKAQSNALLKPWTGPYQGVPAFDQMQLTDLKAALEQGMAAHLADIDKIATNVAAPTFENTIVAMESVGPQLDRVFTYYGIWSANNSSEEFRAIQREMAPKLSEFSSKITQNEALFQRVAAVYQSEQMQNLTPEQQRLTQLVYLGFANNGATLNAEQKKRYADINQRLAQLYTQFSNNVLADEENHVLFLTKEQLNGLPDSLVNAAAAAASSRGKDGMYAITNTRSSMDPFLTYSTERELRKQVWTTYYSRGDNGDATDNNALIAEIMALRDERVGLLGFANYATWRLQDRMAQTPERAMDLMLSVWPAATARVEEEVADMQALAQQQGDDITIEAWDYRFYAEQVRKAKYDLDSDEVKQYLQLDKLREAMFYVAGRLFNFNFTPVAEGTVPVFHADVKVWEVTDKTSSKHIGLWYLDPFARQGKRSGAWATSYRGYSSYDGEKNVLSSNNSNFIKAPAGEAVLISWDDAETYFHEFGHALHALSSKVTYPTLNGGVRDYTEFQSQLLERWLLTDEVINQFLIHHKTGAAMPAELVAKIKKAATFNEGFKTTEYLASAIIDLKMHMLDDPKDLDPDAFERDTLNAMGMPSQVVMRHRTPQFGHVFSGEGYAAAYYGYMWAEVLTSDAAEAFAEAPGGFYDKDVAAKLVQHLFSVRNAVDPAEAYRAFRGRDAKIDALMRDRGFPLPAAH</sequence>
<dbReference type="InterPro" id="IPR034005">
    <property type="entry name" value="M3A_DCP"/>
</dbReference>
<dbReference type="InterPro" id="IPR024077">
    <property type="entry name" value="Neurolysin/TOP_dom2"/>
</dbReference>
<keyword evidence="2 9" id="KW-0645">Protease</keyword>
<dbReference type="EC" id="3.4.24.70" evidence="8"/>
<evidence type="ECO:0000259" key="12">
    <source>
        <dbReference type="Pfam" id="PF19310"/>
    </source>
</evidence>
<dbReference type="Pfam" id="PF19310">
    <property type="entry name" value="TOP_N"/>
    <property type="match status" value="1"/>
</dbReference>
<keyword evidence="4 9" id="KW-0378">Hydrolase</keyword>
<evidence type="ECO:0000259" key="11">
    <source>
        <dbReference type="Pfam" id="PF01432"/>
    </source>
</evidence>
<feature type="chain" id="PRO_5045600924" description="oligopeptidase A" evidence="10">
    <location>
        <begin position="28"/>
        <end position="727"/>
    </location>
</feature>
<dbReference type="InterPro" id="IPR001567">
    <property type="entry name" value="Pept_M3A_M3B_dom"/>
</dbReference>
<dbReference type="InterPro" id="IPR024080">
    <property type="entry name" value="Neurolysin/TOP_N"/>
</dbReference>
<keyword evidence="5 9" id="KW-0862">Zinc</keyword>
<organism evidence="13 14">
    <name type="scientific">Rheinheimera maricola</name>
    <dbReference type="NCBI Taxonomy" id="2793282"/>
    <lineage>
        <taxon>Bacteria</taxon>
        <taxon>Pseudomonadati</taxon>
        <taxon>Pseudomonadota</taxon>
        <taxon>Gammaproteobacteria</taxon>
        <taxon>Chromatiales</taxon>
        <taxon>Chromatiaceae</taxon>
        <taxon>Rheinheimera</taxon>
    </lineage>
</organism>
<comment type="catalytic activity">
    <reaction evidence="7">
        <text>Hydrolysis of oligopeptides, with broad specificity. Gly or Ala commonly occur as P1 or P1' residues, but more distant residues are also important, as is shown by the fact that Z-Gly-Pro-Gly-|-Gly-Pro-Ala is cleaved, but not Z-(Gly)(5).</text>
        <dbReference type="EC" id="3.4.24.70"/>
    </reaction>
</comment>
<dbReference type="SUPFAM" id="SSF55486">
    <property type="entry name" value="Metalloproteases ('zincins'), catalytic domain"/>
    <property type="match status" value="1"/>
</dbReference>
<dbReference type="Gene3D" id="1.10.1370.10">
    <property type="entry name" value="Neurolysin, domain 3"/>
    <property type="match status" value="1"/>
</dbReference>
<evidence type="ECO:0000256" key="7">
    <source>
        <dbReference type="ARBA" id="ARBA00024603"/>
    </source>
</evidence>
<feature type="domain" description="Oligopeptidase A N-terminal" evidence="12">
    <location>
        <begin position="82"/>
        <end position="196"/>
    </location>
</feature>
<dbReference type="PANTHER" id="PTHR43660">
    <property type="entry name" value="DIPEPTIDYL CARBOXYPEPTIDASE"/>
    <property type="match status" value="1"/>
</dbReference>
<dbReference type="CDD" id="cd06456">
    <property type="entry name" value="M3A_DCP"/>
    <property type="match status" value="1"/>
</dbReference>
<name>A0ABS7XBX8_9GAMM</name>
<dbReference type="RefSeq" id="WP_205312772.1">
    <property type="nucleotide sequence ID" value="NZ_JAERPS020000005.1"/>
</dbReference>
<comment type="caution">
    <text evidence="13">The sequence shown here is derived from an EMBL/GenBank/DDBJ whole genome shotgun (WGS) entry which is preliminary data.</text>
</comment>
<dbReference type="InterPro" id="IPR045090">
    <property type="entry name" value="Pept_M3A_M3B"/>
</dbReference>
<evidence type="ECO:0000256" key="4">
    <source>
        <dbReference type="ARBA" id="ARBA00022801"/>
    </source>
</evidence>
<evidence type="ECO:0000313" key="13">
    <source>
        <dbReference type="EMBL" id="MBZ9612674.1"/>
    </source>
</evidence>
<evidence type="ECO:0000256" key="3">
    <source>
        <dbReference type="ARBA" id="ARBA00022723"/>
    </source>
</evidence>